<evidence type="ECO:0000313" key="1">
    <source>
        <dbReference type="EMBL" id="MFM9329043.1"/>
    </source>
</evidence>
<keyword evidence="2" id="KW-1185">Reference proteome</keyword>
<proteinExistence type="predicted"/>
<accession>A0ACC7NWD2</accession>
<reference evidence="1" key="1">
    <citation type="submission" date="2024-12" db="EMBL/GenBank/DDBJ databases">
        <authorList>
            <person name="Wu N."/>
        </authorList>
    </citation>
    <scope>NUCLEOTIDE SEQUENCE</scope>
    <source>
        <strain evidence="1">P15</strain>
    </source>
</reference>
<sequence>MPLKSPGQYKLPFIEVMSMLGAMGLAPCIAIAQDIEGSDPTASGINEQYLSQMKTMYGINATALNSLDWLFAIAGVVLSVFCVVFLFYWIFKLIFRLFAIQAGKKQLKDMDFWKRMGVGLFIWLIFLCGAIYSILESTWVYMKLLGGFK</sequence>
<protein>
    <submittedName>
        <fullName evidence="1">Uncharacterized protein</fullName>
    </submittedName>
</protein>
<evidence type="ECO:0000313" key="2">
    <source>
        <dbReference type="Proteomes" id="UP001631969"/>
    </source>
</evidence>
<dbReference type="Proteomes" id="UP001631969">
    <property type="component" value="Unassembled WGS sequence"/>
</dbReference>
<gene>
    <name evidence="1" type="ORF">ACI1P1_12170</name>
</gene>
<comment type="caution">
    <text evidence="1">The sequence shown here is derived from an EMBL/GenBank/DDBJ whole genome shotgun (WGS) entry which is preliminary data.</text>
</comment>
<name>A0ACC7NWD2_9BACL</name>
<dbReference type="EMBL" id="JBJURJ010000007">
    <property type="protein sequence ID" value="MFM9329043.1"/>
    <property type="molecule type" value="Genomic_DNA"/>
</dbReference>
<organism evidence="1 2">
    <name type="scientific">Paenibacillus mesotrionivorans</name>
    <dbReference type="NCBI Taxonomy" id="3160968"/>
    <lineage>
        <taxon>Bacteria</taxon>
        <taxon>Bacillati</taxon>
        <taxon>Bacillota</taxon>
        <taxon>Bacilli</taxon>
        <taxon>Bacillales</taxon>
        <taxon>Paenibacillaceae</taxon>
        <taxon>Paenibacillus</taxon>
    </lineage>
</organism>